<dbReference type="Proteomes" id="UP000276215">
    <property type="component" value="Unassembled WGS sequence"/>
</dbReference>
<dbReference type="STRING" id="1336337.A0A3N4JQ52"/>
<evidence type="ECO:0000313" key="1">
    <source>
        <dbReference type="EMBL" id="RPA98961.1"/>
    </source>
</evidence>
<proteinExistence type="predicted"/>
<accession>A0A3N4JQ52</accession>
<keyword evidence="2" id="KW-1185">Reference proteome</keyword>
<gene>
    <name evidence="1" type="ORF">L873DRAFT_1807656</name>
</gene>
<sequence>MEPNRMRKIEVQSPEDIRFILENLTNAARAKINQHLPPSSADNNNDELRKRVEGMVIEVPYPSPFAACDGGDT</sequence>
<organism evidence="1 2">
    <name type="scientific">Choiromyces venosus 120613-1</name>
    <dbReference type="NCBI Taxonomy" id="1336337"/>
    <lineage>
        <taxon>Eukaryota</taxon>
        <taxon>Fungi</taxon>
        <taxon>Dikarya</taxon>
        <taxon>Ascomycota</taxon>
        <taxon>Pezizomycotina</taxon>
        <taxon>Pezizomycetes</taxon>
        <taxon>Pezizales</taxon>
        <taxon>Tuberaceae</taxon>
        <taxon>Choiromyces</taxon>
    </lineage>
</organism>
<feature type="non-terminal residue" evidence="1">
    <location>
        <position position="73"/>
    </location>
</feature>
<dbReference type="AlphaFoldDB" id="A0A3N4JQ52"/>
<reference evidence="1 2" key="1">
    <citation type="journal article" date="2018" name="Nat. Ecol. Evol.">
        <title>Pezizomycetes genomes reveal the molecular basis of ectomycorrhizal truffle lifestyle.</title>
        <authorList>
            <person name="Murat C."/>
            <person name="Payen T."/>
            <person name="Noel B."/>
            <person name="Kuo A."/>
            <person name="Morin E."/>
            <person name="Chen J."/>
            <person name="Kohler A."/>
            <person name="Krizsan K."/>
            <person name="Balestrini R."/>
            <person name="Da Silva C."/>
            <person name="Montanini B."/>
            <person name="Hainaut M."/>
            <person name="Levati E."/>
            <person name="Barry K.W."/>
            <person name="Belfiori B."/>
            <person name="Cichocki N."/>
            <person name="Clum A."/>
            <person name="Dockter R.B."/>
            <person name="Fauchery L."/>
            <person name="Guy J."/>
            <person name="Iotti M."/>
            <person name="Le Tacon F."/>
            <person name="Lindquist E.A."/>
            <person name="Lipzen A."/>
            <person name="Malagnac F."/>
            <person name="Mello A."/>
            <person name="Molinier V."/>
            <person name="Miyauchi S."/>
            <person name="Poulain J."/>
            <person name="Riccioni C."/>
            <person name="Rubini A."/>
            <person name="Sitrit Y."/>
            <person name="Splivallo R."/>
            <person name="Traeger S."/>
            <person name="Wang M."/>
            <person name="Zifcakova L."/>
            <person name="Wipf D."/>
            <person name="Zambonelli A."/>
            <person name="Paolocci F."/>
            <person name="Nowrousian M."/>
            <person name="Ottonello S."/>
            <person name="Baldrian P."/>
            <person name="Spatafora J.W."/>
            <person name="Henrissat B."/>
            <person name="Nagy L.G."/>
            <person name="Aury J.M."/>
            <person name="Wincker P."/>
            <person name="Grigoriev I.V."/>
            <person name="Bonfante P."/>
            <person name="Martin F.M."/>
        </authorList>
    </citation>
    <scope>NUCLEOTIDE SEQUENCE [LARGE SCALE GENOMIC DNA]</scope>
    <source>
        <strain evidence="1 2">120613-1</strain>
    </source>
</reference>
<name>A0A3N4JQ52_9PEZI</name>
<dbReference type="EMBL" id="ML120392">
    <property type="protein sequence ID" value="RPA98961.1"/>
    <property type="molecule type" value="Genomic_DNA"/>
</dbReference>
<protein>
    <submittedName>
        <fullName evidence="1">Uncharacterized protein</fullName>
    </submittedName>
</protein>
<evidence type="ECO:0000313" key="2">
    <source>
        <dbReference type="Proteomes" id="UP000276215"/>
    </source>
</evidence>
<dbReference type="OrthoDB" id="2135762at2759"/>